<keyword evidence="2" id="KW-1003">Cell membrane</keyword>
<evidence type="ECO:0000256" key="6">
    <source>
        <dbReference type="SAM" id="Phobius"/>
    </source>
</evidence>
<comment type="caution">
    <text evidence="7">The sequence shown here is derived from an EMBL/GenBank/DDBJ whole genome shotgun (WGS) entry which is preliminary data.</text>
</comment>
<dbReference type="Proteomes" id="UP000252914">
    <property type="component" value="Unassembled WGS sequence"/>
</dbReference>
<evidence type="ECO:0000256" key="3">
    <source>
        <dbReference type="ARBA" id="ARBA00022692"/>
    </source>
</evidence>
<evidence type="ECO:0000313" key="7">
    <source>
        <dbReference type="EMBL" id="RCG15631.1"/>
    </source>
</evidence>
<dbReference type="Pfam" id="PF06081">
    <property type="entry name" value="ArAE_1"/>
    <property type="match status" value="1"/>
</dbReference>
<dbReference type="RefSeq" id="WP_114025190.1">
    <property type="nucleotide sequence ID" value="NZ_QOIN01000066.1"/>
</dbReference>
<keyword evidence="4 6" id="KW-1133">Transmembrane helix</keyword>
<feature type="transmembrane region" description="Helical" evidence="6">
    <location>
        <begin position="111"/>
        <end position="127"/>
    </location>
</feature>
<feature type="transmembrane region" description="Helical" evidence="6">
    <location>
        <begin position="163"/>
        <end position="185"/>
    </location>
</feature>
<accession>A0A367EC75</accession>
<dbReference type="EMBL" id="QOIN01000066">
    <property type="protein sequence ID" value="RCG15631.1"/>
    <property type="molecule type" value="Genomic_DNA"/>
</dbReference>
<comment type="subcellular location">
    <subcellularLocation>
        <location evidence="1">Cell membrane</location>
        <topology evidence="1">Multi-pass membrane protein</topology>
    </subcellularLocation>
</comment>
<evidence type="ECO:0000256" key="5">
    <source>
        <dbReference type="ARBA" id="ARBA00023136"/>
    </source>
</evidence>
<evidence type="ECO:0000256" key="4">
    <source>
        <dbReference type="ARBA" id="ARBA00022989"/>
    </source>
</evidence>
<evidence type="ECO:0000256" key="1">
    <source>
        <dbReference type="ARBA" id="ARBA00004651"/>
    </source>
</evidence>
<protein>
    <recommendedName>
        <fullName evidence="9">FUSC family protein</fullName>
    </recommendedName>
</protein>
<proteinExistence type="predicted"/>
<evidence type="ECO:0000256" key="2">
    <source>
        <dbReference type="ARBA" id="ARBA00022475"/>
    </source>
</evidence>
<feature type="transmembrane region" description="Helical" evidence="6">
    <location>
        <begin position="139"/>
        <end position="157"/>
    </location>
</feature>
<dbReference type="AlphaFoldDB" id="A0A367EC75"/>
<keyword evidence="8" id="KW-1185">Reference proteome</keyword>
<evidence type="ECO:0008006" key="9">
    <source>
        <dbReference type="Google" id="ProtNLM"/>
    </source>
</evidence>
<reference evidence="7 8" key="1">
    <citation type="submission" date="2018-06" db="EMBL/GenBank/DDBJ databases">
        <title>Streptomyces reniochalinae sp. nov. and Streptomyces diacarnus sp. nov. from marine sponges.</title>
        <authorList>
            <person name="Li L."/>
        </authorList>
    </citation>
    <scope>NUCLEOTIDE SEQUENCE [LARGE SCALE GENOMIC DNA]</scope>
    <source>
        <strain evidence="7 8">LHW51701</strain>
    </source>
</reference>
<name>A0A367EC75_9ACTN</name>
<sequence>MNGVTAAGQRTEAASQGRVSRARQWFRRAVGSGGHERHTMTLIFKSTLAAAVSWWVAHDLIGATSPAFAPFSAVLIMQVTVYRSLWQALRYVGAVSVGVAVQGALGFLAGPHLLTFVLVALVALAVGRWRPLGSQGSQVATAAFFAFSTYVAAAGSAQRWSQLGQIIELVFIGCGIGVIVNMVVLPPMRYRSAEYGIHTLAHSLCDLVGDMYPALREGKLDEERTRQWRQRAVQLGPIAQQAQSSLHTAWESTLYNPRRLRRRHRPRTFSGYQAVVDALERVTYQVTSMTRSLDQWGGGADGESNAAGFTRAYGDFLASLAHIAELLADIDEDQLHRQSQELCQAAAEAQRCRDRLEDNARESSLPLSDPGRPYGILMAEATRLMDEFQHTCDVLQHGVDQADSGDAGSSSS</sequence>
<keyword evidence="5 6" id="KW-0472">Membrane</keyword>
<keyword evidence="3 6" id="KW-0812">Transmembrane</keyword>
<evidence type="ECO:0000313" key="8">
    <source>
        <dbReference type="Proteomes" id="UP000252914"/>
    </source>
</evidence>
<dbReference type="InterPro" id="IPR010343">
    <property type="entry name" value="ArAE_1"/>
</dbReference>
<organism evidence="7 8">
    <name type="scientific">Streptomyces diacarni</name>
    <dbReference type="NCBI Taxonomy" id="2800381"/>
    <lineage>
        <taxon>Bacteria</taxon>
        <taxon>Bacillati</taxon>
        <taxon>Actinomycetota</taxon>
        <taxon>Actinomycetes</taxon>
        <taxon>Kitasatosporales</taxon>
        <taxon>Streptomycetaceae</taxon>
        <taxon>Streptomyces</taxon>
    </lineage>
</organism>
<gene>
    <name evidence="7" type="ORF">DTL70_30235</name>
</gene>
<feature type="transmembrane region" description="Helical" evidence="6">
    <location>
        <begin position="54"/>
        <end position="76"/>
    </location>
</feature>
<dbReference type="GO" id="GO:0005886">
    <property type="term" value="C:plasma membrane"/>
    <property type="evidence" value="ECO:0007669"/>
    <property type="project" value="UniProtKB-SubCell"/>
</dbReference>